<dbReference type="EMBL" id="CP013244">
    <property type="protein sequence ID" value="ANP46642.1"/>
    <property type="molecule type" value="Genomic_DNA"/>
</dbReference>
<dbReference type="InParanoid" id="A0A1B1AJ99"/>
<organism evidence="2 3">
    <name type="scientific">Candidatus Viadribacter manganicus</name>
    <dbReference type="NCBI Taxonomy" id="1759059"/>
    <lineage>
        <taxon>Bacteria</taxon>
        <taxon>Pseudomonadati</taxon>
        <taxon>Pseudomonadota</taxon>
        <taxon>Alphaproteobacteria</taxon>
        <taxon>Hyphomonadales</taxon>
        <taxon>Hyphomonadaceae</taxon>
        <taxon>Candidatus Viadribacter</taxon>
    </lineage>
</organism>
<dbReference type="AlphaFoldDB" id="A0A1B1AJ99"/>
<keyword evidence="1" id="KW-0472">Membrane</keyword>
<keyword evidence="3" id="KW-1185">Reference proteome</keyword>
<feature type="transmembrane region" description="Helical" evidence="1">
    <location>
        <begin position="24"/>
        <end position="46"/>
    </location>
</feature>
<evidence type="ECO:0000256" key="1">
    <source>
        <dbReference type="SAM" id="Phobius"/>
    </source>
</evidence>
<feature type="transmembrane region" description="Helical" evidence="1">
    <location>
        <begin position="95"/>
        <end position="115"/>
    </location>
</feature>
<dbReference type="KEGG" id="cbot:ATE48_12300"/>
<gene>
    <name evidence="2" type="ORF">ATE48_12300</name>
</gene>
<feature type="transmembrane region" description="Helical" evidence="1">
    <location>
        <begin position="58"/>
        <end position="79"/>
    </location>
</feature>
<sequence length="116" mass="12400">MITQREALKRPVEQAAVLRSVGPALASFSIIGLILMWIAGVALVFLKCGSFCALPSMFWIKFIFISTLTLAAITTHVLYGQVKGANVAAATRLPVFSQIAGMSSLLAMIFAALAFH</sequence>
<accession>A0A1B1AJ99</accession>
<dbReference type="Proteomes" id="UP000092498">
    <property type="component" value="Chromosome"/>
</dbReference>
<evidence type="ECO:0000313" key="2">
    <source>
        <dbReference type="EMBL" id="ANP46642.1"/>
    </source>
</evidence>
<proteinExistence type="predicted"/>
<keyword evidence="1" id="KW-0812">Transmembrane</keyword>
<dbReference type="STRING" id="1759059.ATE48_12300"/>
<dbReference type="RefSeq" id="WP_066771935.1">
    <property type="nucleotide sequence ID" value="NZ_CP013244.1"/>
</dbReference>
<keyword evidence="1" id="KW-1133">Transmembrane helix</keyword>
<protein>
    <submittedName>
        <fullName evidence="2">Uncharacterized protein</fullName>
    </submittedName>
</protein>
<evidence type="ECO:0000313" key="3">
    <source>
        <dbReference type="Proteomes" id="UP000092498"/>
    </source>
</evidence>
<reference evidence="2 3" key="1">
    <citation type="submission" date="2015-11" db="EMBL/GenBank/DDBJ databases">
        <title>Whole-Genome Sequence of Candidatus Oderbacter manganicum from the National Park Lower Oder Valley, Germany.</title>
        <authorList>
            <person name="Braun B."/>
            <person name="Liere K."/>
            <person name="Szewzyk U."/>
        </authorList>
    </citation>
    <scope>NUCLEOTIDE SEQUENCE [LARGE SCALE GENOMIC DNA]</scope>
    <source>
        <strain evidence="2 3">OTSz_A_272</strain>
    </source>
</reference>
<name>A0A1B1AJ99_9PROT</name>